<accession>A0A3P7N022</accession>
<evidence type="ECO:0000256" key="1">
    <source>
        <dbReference type="SAM" id="MobiDB-lite"/>
    </source>
</evidence>
<feature type="compositionally biased region" description="Low complexity" evidence="1">
    <location>
        <begin position="103"/>
        <end position="121"/>
    </location>
</feature>
<feature type="compositionally biased region" description="Polar residues" evidence="1">
    <location>
        <begin position="10"/>
        <end position="19"/>
    </location>
</feature>
<feature type="region of interest" description="Disordered" evidence="1">
    <location>
        <begin position="100"/>
        <end position="122"/>
    </location>
</feature>
<reference evidence="2 3" key="1">
    <citation type="submission" date="2018-11" db="EMBL/GenBank/DDBJ databases">
        <authorList>
            <consortium name="Pathogen Informatics"/>
        </authorList>
    </citation>
    <scope>NUCLEOTIDE SEQUENCE [LARGE SCALE GENOMIC DNA]</scope>
</reference>
<protein>
    <submittedName>
        <fullName evidence="2">Uncharacterized protein</fullName>
    </submittedName>
</protein>
<sequence length="225" mass="24410">MSGILRRSATEPTPDSNAEGSGRRPLVGYRKISCHPELSTVGEDLDNSRDSDLNAEDNEVPMADLDTTNILSPCAPAAKKQRRSSPTLCLYSPVADDPAAAESLDSTTPLDGSDSSDSLVVSEERYSNEVSKELPFDLLRHQSTPVTNAKNARCLRSREEYKQPPQLSRCVSVPAPVCADGVCYNCLVTVSGYIEIPNINISFSFEMQASVNEANCIRILLNSLV</sequence>
<name>A0A3P7N022_DIBLA</name>
<gene>
    <name evidence="2" type="ORF">DILT_LOCUS16812</name>
</gene>
<evidence type="ECO:0000313" key="3">
    <source>
        <dbReference type="Proteomes" id="UP000281553"/>
    </source>
</evidence>
<evidence type="ECO:0000313" key="2">
    <source>
        <dbReference type="EMBL" id="VDN35575.1"/>
    </source>
</evidence>
<dbReference type="Proteomes" id="UP000281553">
    <property type="component" value="Unassembled WGS sequence"/>
</dbReference>
<proteinExistence type="predicted"/>
<organism evidence="2 3">
    <name type="scientific">Dibothriocephalus latus</name>
    <name type="common">Fish tapeworm</name>
    <name type="synonym">Diphyllobothrium latum</name>
    <dbReference type="NCBI Taxonomy" id="60516"/>
    <lineage>
        <taxon>Eukaryota</taxon>
        <taxon>Metazoa</taxon>
        <taxon>Spiralia</taxon>
        <taxon>Lophotrochozoa</taxon>
        <taxon>Platyhelminthes</taxon>
        <taxon>Cestoda</taxon>
        <taxon>Eucestoda</taxon>
        <taxon>Diphyllobothriidea</taxon>
        <taxon>Diphyllobothriidae</taxon>
        <taxon>Dibothriocephalus</taxon>
    </lineage>
</organism>
<dbReference type="AlphaFoldDB" id="A0A3P7N022"/>
<dbReference type="EMBL" id="UYRU01087301">
    <property type="protein sequence ID" value="VDN35575.1"/>
    <property type="molecule type" value="Genomic_DNA"/>
</dbReference>
<feature type="region of interest" description="Disordered" evidence="1">
    <location>
        <begin position="1"/>
        <end position="67"/>
    </location>
</feature>
<keyword evidence="3" id="KW-1185">Reference proteome</keyword>